<evidence type="ECO:0000313" key="3">
    <source>
        <dbReference type="Proteomes" id="UP000828390"/>
    </source>
</evidence>
<keyword evidence="3" id="KW-1185">Reference proteome</keyword>
<reference evidence="2" key="1">
    <citation type="journal article" date="2019" name="bioRxiv">
        <title>The Genome of the Zebra Mussel, Dreissena polymorpha: A Resource for Invasive Species Research.</title>
        <authorList>
            <person name="McCartney M.A."/>
            <person name="Auch B."/>
            <person name="Kono T."/>
            <person name="Mallez S."/>
            <person name="Zhang Y."/>
            <person name="Obille A."/>
            <person name="Becker A."/>
            <person name="Abrahante J.E."/>
            <person name="Garbe J."/>
            <person name="Badalamenti J.P."/>
            <person name="Herman A."/>
            <person name="Mangelson H."/>
            <person name="Liachko I."/>
            <person name="Sullivan S."/>
            <person name="Sone E.D."/>
            <person name="Koren S."/>
            <person name="Silverstein K.A.T."/>
            <person name="Beckman K.B."/>
            <person name="Gohl D.M."/>
        </authorList>
    </citation>
    <scope>NUCLEOTIDE SEQUENCE</scope>
    <source>
        <strain evidence="2">Duluth1</strain>
        <tissue evidence="2">Whole animal</tissue>
    </source>
</reference>
<dbReference type="AlphaFoldDB" id="A0A9D4MBQ1"/>
<gene>
    <name evidence="2" type="ORF">DPMN_036542</name>
</gene>
<comment type="caution">
    <text evidence="2">The sequence shown here is derived from an EMBL/GenBank/DDBJ whole genome shotgun (WGS) entry which is preliminary data.</text>
</comment>
<evidence type="ECO:0000313" key="2">
    <source>
        <dbReference type="EMBL" id="KAH3873310.1"/>
    </source>
</evidence>
<sequence>MQTKLPEIYDYSSNKYEVRDRDSKRKGKGMLYGDQRRQARDSEIKNGDVVLVEQKKKNRLSTVFNPNQCQWLKKGK</sequence>
<evidence type="ECO:0000256" key="1">
    <source>
        <dbReference type="SAM" id="MobiDB-lite"/>
    </source>
</evidence>
<accession>A0A9D4MBQ1</accession>
<name>A0A9D4MBQ1_DREPO</name>
<feature type="region of interest" description="Disordered" evidence="1">
    <location>
        <begin position="19"/>
        <end position="39"/>
    </location>
</feature>
<dbReference type="Proteomes" id="UP000828390">
    <property type="component" value="Unassembled WGS sequence"/>
</dbReference>
<protein>
    <submittedName>
        <fullName evidence="2">Uncharacterized protein</fullName>
    </submittedName>
</protein>
<proteinExistence type="predicted"/>
<organism evidence="2 3">
    <name type="scientific">Dreissena polymorpha</name>
    <name type="common">Zebra mussel</name>
    <name type="synonym">Mytilus polymorpha</name>
    <dbReference type="NCBI Taxonomy" id="45954"/>
    <lineage>
        <taxon>Eukaryota</taxon>
        <taxon>Metazoa</taxon>
        <taxon>Spiralia</taxon>
        <taxon>Lophotrochozoa</taxon>
        <taxon>Mollusca</taxon>
        <taxon>Bivalvia</taxon>
        <taxon>Autobranchia</taxon>
        <taxon>Heteroconchia</taxon>
        <taxon>Euheterodonta</taxon>
        <taxon>Imparidentia</taxon>
        <taxon>Neoheterodontei</taxon>
        <taxon>Myida</taxon>
        <taxon>Dreissenoidea</taxon>
        <taxon>Dreissenidae</taxon>
        <taxon>Dreissena</taxon>
    </lineage>
</organism>
<reference evidence="2" key="2">
    <citation type="submission" date="2020-11" db="EMBL/GenBank/DDBJ databases">
        <authorList>
            <person name="McCartney M.A."/>
            <person name="Auch B."/>
            <person name="Kono T."/>
            <person name="Mallez S."/>
            <person name="Becker A."/>
            <person name="Gohl D.M."/>
            <person name="Silverstein K.A.T."/>
            <person name="Koren S."/>
            <person name="Bechman K.B."/>
            <person name="Herman A."/>
            <person name="Abrahante J.E."/>
            <person name="Garbe J."/>
        </authorList>
    </citation>
    <scope>NUCLEOTIDE SEQUENCE</scope>
    <source>
        <strain evidence="2">Duluth1</strain>
        <tissue evidence="2">Whole animal</tissue>
    </source>
</reference>
<dbReference type="EMBL" id="JAIWYP010000002">
    <property type="protein sequence ID" value="KAH3873310.1"/>
    <property type="molecule type" value="Genomic_DNA"/>
</dbReference>